<accession>A8XXT6</accession>
<gene>
    <name evidence="1" type="ORF">CBG20452</name>
    <name evidence="1" type="ORF">CBG_20452</name>
</gene>
<evidence type="ECO:0000313" key="1">
    <source>
        <dbReference type="EMBL" id="CAP37455.2"/>
    </source>
</evidence>
<dbReference type="AlphaFoldDB" id="A8XXT6"/>
<evidence type="ECO:0000313" key="2">
    <source>
        <dbReference type="Proteomes" id="UP000008549"/>
    </source>
</evidence>
<dbReference type="CTD" id="68916566"/>
<dbReference type="RefSeq" id="XP_045097041.1">
    <property type="nucleotide sequence ID" value="XM_045243064.1"/>
</dbReference>
<organism evidence="1 2">
    <name type="scientific">Caenorhabditis briggsae</name>
    <dbReference type="NCBI Taxonomy" id="6238"/>
    <lineage>
        <taxon>Eukaryota</taxon>
        <taxon>Metazoa</taxon>
        <taxon>Ecdysozoa</taxon>
        <taxon>Nematoda</taxon>
        <taxon>Chromadorea</taxon>
        <taxon>Rhabditida</taxon>
        <taxon>Rhabditina</taxon>
        <taxon>Rhabditomorpha</taxon>
        <taxon>Rhabditoidea</taxon>
        <taxon>Rhabditidae</taxon>
        <taxon>Peloderinae</taxon>
        <taxon>Caenorhabditis</taxon>
    </lineage>
</organism>
<sequence length="64" mass="7706">MESREPRQSMKVLEMNLKLWSITLKLLNSNERSSAKRKQNFPTFLKPTCDTLSVFFFFLIYRNM</sequence>
<proteinExistence type="predicted"/>
<keyword evidence="2" id="KW-1185">Reference proteome</keyword>
<dbReference type="GeneID" id="68916566"/>
<dbReference type="HOGENOM" id="CLU_2869684_0_0_1"/>
<name>A8XXT6_CAEBR</name>
<dbReference type="KEGG" id="cbr:CBG_20452"/>
<reference evidence="1 2" key="1">
    <citation type="journal article" date="2003" name="PLoS Biol.">
        <title>The genome sequence of Caenorhabditis briggsae: a platform for comparative genomics.</title>
        <authorList>
            <person name="Stein L.D."/>
            <person name="Bao Z."/>
            <person name="Blasiar D."/>
            <person name="Blumenthal T."/>
            <person name="Brent M.R."/>
            <person name="Chen N."/>
            <person name="Chinwalla A."/>
            <person name="Clarke L."/>
            <person name="Clee C."/>
            <person name="Coghlan A."/>
            <person name="Coulson A."/>
            <person name="D'Eustachio P."/>
            <person name="Fitch D.H."/>
            <person name="Fulton L.A."/>
            <person name="Fulton R.E."/>
            <person name="Griffiths-Jones S."/>
            <person name="Harris T.W."/>
            <person name="Hillier L.W."/>
            <person name="Kamath R."/>
            <person name="Kuwabara P.E."/>
            <person name="Mardis E.R."/>
            <person name="Marra M.A."/>
            <person name="Miner T.L."/>
            <person name="Minx P."/>
            <person name="Mullikin J.C."/>
            <person name="Plumb R.W."/>
            <person name="Rogers J."/>
            <person name="Schein J.E."/>
            <person name="Sohrmann M."/>
            <person name="Spieth J."/>
            <person name="Stajich J.E."/>
            <person name="Wei C."/>
            <person name="Willey D."/>
            <person name="Wilson R.K."/>
            <person name="Durbin R."/>
            <person name="Waterston R.H."/>
        </authorList>
    </citation>
    <scope>NUCLEOTIDE SEQUENCE [LARGE SCALE GENOMIC DNA]</scope>
    <source>
        <strain evidence="1 2">AF16</strain>
    </source>
</reference>
<dbReference type="Proteomes" id="UP000008549">
    <property type="component" value="Unassembled WGS sequence"/>
</dbReference>
<protein>
    <submittedName>
        <fullName evidence="1">Protein CBG20452</fullName>
    </submittedName>
</protein>
<dbReference type="InParanoid" id="A8XXT6"/>
<reference evidence="1 2" key="2">
    <citation type="journal article" date="2011" name="PLoS Genet.">
        <title>Caenorhabditis briggsae recombinant inbred line genotypes reveal inter-strain incompatibility and the evolution of recombination.</title>
        <authorList>
            <person name="Ross J.A."/>
            <person name="Koboldt D.C."/>
            <person name="Staisch J.E."/>
            <person name="Chamberlin H.M."/>
            <person name="Gupta B.P."/>
            <person name="Miller R.D."/>
            <person name="Baird S.E."/>
            <person name="Haag E.S."/>
        </authorList>
    </citation>
    <scope>NUCLEOTIDE SEQUENCE [LARGE SCALE GENOMIC DNA]</scope>
    <source>
        <strain evidence="1 2">AF16</strain>
    </source>
</reference>
<dbReference type="EMBL" id="HE601085">
    <property type="protein sequence ID" value="CAP37455.2"/>
    <property type="molecule type" value="Genomic_DNA"/>
</dbReference>